<evidence type="ECO:0000313" key="11">
    <source>
        <dbReference type="Proteomes" id="UP000515349"/>
    </source>
</evidence>
<feature type="domain" description="ComEC/Rec2-related protein" evidence="7">
    <location>
        <begin position="183"/>
        <end position="444"/>
    </location>
</feature>
<keyword evidence="12" id="KW-1185">Reference proteome</keyword>
<evidence type="ECO:0000259" key="8">
    <source>
        <dbReference type="Pfam" id="PF13567"/>
    </source>
</evidence>
<evidence type="ECO:0000313" key="9">
    <source>
        <dbReference type="EMBL" id="MBA5247713.1"/>
    </source>
</evidence>
<dbReference type="InterPro" id="IPR004477">
    <property type="entry name" value="ComEC_N"/>
</dbReference>
<feature type="transmembrane region" description="Helical" evidence="6">
    <location>
        <begin position="236"/>
        <end position="252"/>
    </location>
</feature>
<evidence type="ECO:0000313" key="10">
    <source>
        <dbReference type="EMBL" id="QMS97297.1"/>
    </source>
</evidence>
<evidence type="ECO:0000256" key="2">
    <source>
        <dbReference type="ARBA" id="ARBA00022475"/>
    </source>
</evidence>
<dbReference type="InterPro" id="IPR052159">
    <property type="entry name" value="Competence_DNA_uptake"/>
</dbReference>
<comment type="subcellular location">
    <subcellularLocation>
        <location evidence="1">Cell membrane</location>
        <topology evidence="1">Multi-pass membrane protein</topology>
    </subcellularLocation>
</comment>
<dbReference type="NCBIfam" id="TIGR00360">
    <property type="entry name" value="ComEC_N-term"/>
    <property type="match status" value="1"/>
</dbReference>
<feature type="transmembrane region" description="Helical" evidence="6">
    <location>
        <begin position="364"/>
        <end position="388"/>
    </location>
</feature>
<dbReference type="KEGG" id="cbau:H1R16_05985"/>
<feature type="transmembrane region" description="Helical" evidence="6">
    <location>
        <begin position="281"/>
        <end position="300"/>
    </location>
</feature>
<evidence type="ECO:0000256" key="5">
    <source>
        <dbReference type="ARBA" id="ARBA00023136"/>
    </source>
</evidence>
<reference evidence="12" key="2">
    <citation type="submission" date="2020-07" db="EMBL/GenBank/DDBJ databases">
        <title>Flavobacterium sp. xlx-214.</title>
        <authorList>
            <person name="Yang C."/>
        </authorList>
    </citation>
    <scope>NUCLEOTIDE SEQUENCE [LARGE SCALE GENOMIC DNA]</scope>
    <source>
        <strain evidence="12">CX-624</strain>
    </source>
</reference>
<reference evidence="9" key="3">
    <citation type="submission" date="2020-07" db="EMBL/GenBank/DDBJ databases">
        <authorList>
            <person name="Yang C."/>
        </authorList>
    </citation>
    <scope>NUCLEOTIDE SEQUENCE</scope>
    <source>
        <strain evidence="9">Cx-624</strain>
    </source>
</reference>
<evidence type="ECO:0000256" key="1">
    <source>
        <dbReference type="ARBA" id="ARBA00004651"/>
    </source>
</evidence>
<feature type="transmembrane region" description="Helical" evidence="6">
    <location>
        <begin position="20"/>
        <end position="38"/>
    </location>
</feature>
<feature type="transmembrane region" description="Helical" evidence="6">
    <location>
        <begin position="424"/>
        <end position="445"/>
    </location>
</feature>
<organism evidence="10 11">
    <name type="scientific">Marnyiella aurantia</name>
    <dbReference type="NCBI Taxonomy" id="2758037"/>
    <lineage>
        <taxon>Bacteria</taxon>
        <taxon>Pseudomonadati</taxon>
        <taxon>Bacteroidota</taxon>
        <taxon>Flavobacteriia</taxon>
        <taxon>Flavobacteriales</taxon>
        <taxon>Weeksellaceae</taxon>
        <taxon>Marnyiella</taxon>
    </lineage>
</organism>
<protein>
    <submittedName>
        <fullName evidence="10">ComEC/Rec2 family competence protein</fullName>
    </submittedName>
</protein>
<evidence type="ECO:0000313" key="12">
    <source>
        <dbReference type="Proteomes" id="UP000539710"/>
    </source>
</evidence>
<dbReference type="PANTHER" id="PTHR30619:SF7">
    <property type="entry name" value="BETA-LACTAMASE DOMAIN PROTEIN"/>
    <property type="match status" value="1"/>
</dbReference>
<feature type="transmembrane region" description="Helical" evidence="6">
    <location>
        <begin position="202"/>
        <end position="224"/>
    </location>
</feature>
<name>A0A7D7LQ88_9FLAO</name>
<dbReference type="Pfam" id="PF03772">
    <property type="entry name" value="Competence"/>
    <property type="match status" value="1"/>
</dbReference>
<dbReference type="EMBL" id="JACEUX010000004">
    <property type="protein sequence ID" value="MBA5247713.1"/>
    <property type="molecule type" value="Genomic_DNA"/>
</dbReference>
<keyword evidence="2" id="KW-1003">Cell membrane</keyword>
<feature type="transmembrane region" description="Helical" evidence="6">
    <location>
        <begin position="400"/>
        <end position="418"/>
    </location>
</feature>
<feature type="transmembrane region" description="Helical" evidence="6">
    <location>
        <begin position="306"/>
        <end position="323"/>
    </location>
</feature>
<dbReference type="Proteomes" id="UP000515349">
    <property type="component" value="Chromosome"/>
</dbReference>
<evidence type="ECO:0000259" key="7">
    <source>
        <dbReference type="Pfam" id="PF03772"/>
    </source>
</evidence>
<feature type="transmembrane region" description="Helical" evidence="6">
    <location>
        <begin position="457"/>
        <end position="477"/>
    </location>
</feature>
<dbReference type="Pfam" id="PF13567">
    <property type="entry name" value="DUF4131"/>
    <property type="match status" value="1"/>
</dbReference>
<keyword evidence="5 6" id="KW-0472">Membrane</keyword>
<dbReference type="AlphaFoldDB" id="A0A7D7LQ88"/>
<dbReference type="GO" id="GO:0005886">
    <property type="term" value="C:plasma membrane"/>
    <property type="evidence" value="ECO:0007669"/>
    <property type="project" value="UniProtKB-SubCell"/>
</dbReference>
<sequence>MTAIVPLLSYASLSLFWIGLRKYFLGFFFAVLGLLMHAEHSKNAVLPEISRKQEVIFKLNKKLNSNEKNRRYEITARPEKGEFRTVLSIPRNLPELDYKHLYKAELYINKVAPPKNDYQFDYSKYLRRNGIYHQSYLPGKMEAADAPELSLSDHIRQKRLEVLQKIDSTSISPKSREFLKGIILADRTEMDRETVADFTNTGLVHILAISGSHIVIIFGIFYFVLMRAFPLGYRRLAIVCSLALIWIFAVFIGYGNSVVRSCIMITAYFVYIILQRKPDLLHSMALAAFIILLADSNQLFDVGFQLSFMAVFGIYWLNQPILKHLPPADNFAKKILFNTFSLSLAAQISTLPAVIYYFHQFSVISIVANLVIIPLSEIIIVFSLLMTVLLGTGIYLNQILYLYDGFIQFILAVIHWFSGFDGLLHTNIPMTLVEVIILCTGIYYLRFLTVRFNIRNLLPLLAVATIYAGVHLGLTYYHERQHEIMIHEHFRERYFSVKRGSEVEFWISMDADLEKVKKYIIDPYLTSRRTASYRIKTIPAGANSVSYKGITYPLK</sequence>
<evidence type="ECO:0000256" key="6">
    <source>
        <dbReference type="SAM" id="Phobius"/>
    </source>
</evidence>
<feature type="transmembrane region" description="Helical" evidence="6">
    <location>
        <begin position="335"/>
        <end position="358"/>
    </location>
</feature>
<reference evidence="10 11" key="1">
    <citation type="submission" date="2020-07" db="EMBL/GenBank/DDBJ databases">
        <title>Chryseobacterium sp.cx-624.</title>
        <authorList>
            <person name="Yang C."/>
        </authorList>
    </citation>
    <scope>NUCLEOTIDE SEQUENCE [LARGE SCALE GENOMIC DNA]</scope>
    <source>
        <strain evidence="10">Cx-624</strain>
        <strain evidence="11">cx-624</strain>
    </source>
</reference>
<accession>A0A7D7LQ88</accession>
<dbReference type="InterPro" id="IPR025405">
    <property type="entry name" value="DUF4131"/>
</dbReference>
<evidence type="ECO:0000256" key="3">
    <source>
        <dbReference type="ARBA" id="ARBA00022692"/>
    </source>
</evidence>
<gene>
    <name evidence="10" type="ORF">H1R16_05985</name>
    <name evidence="9" type="ORF">H2507_11090</name>
</gene>
<keyword evidence="3 6" id="KW-0812">Transmembrane</keyword>
<proteinExistence type="predicted"/>
<evidence type="ECO:0000256" key="4">
    <source>
        <dbReference type="ARBA" id="ARBA00022989"/>
    </source>
</evidence>
<dbReference type="Proteomes" id="UP000539710">
    <property type="component" value="Unassembled WGS sequence"/>
</dbReference>
<dbReference type="EMBL" id="CP059472">
    <property type="protein sequence ID" value="QMS97297.1"/>
    <property type="molecule type" value="Genomic_DNA"/>
</dbReference>
<feature type="domain" description="DUF4131" evidence="8">
    <location>
        <begin position="13"/>
        <end position="139"/>
    </location>
</feature>
<keyword evidence="4 6" id="KW-1133">Transmembrane helix</keyword>
<dbReference type="PANTHER" id="PTHR30619">
    <property type="entry name" value="DNA INTERNALIZATION/COMPETENCE PROTEIN COMEC/REC2"/>
    <property type="match status" value="1"/>
</dbReference>